<dbReference type="GO" id="GO:0005737">
    <property type="term" value="C:cytoplasm"/>
    <property type="evidence" value="ECO:0007669"/>
    <property type="project" value="TreeGrafter"/>
</dbReference>
<dbReference type="FunFam" id="3.40.1390.30:FF:000002">
    <property type="entry name" value="Nif3-like dinuclear metal center protein"/>
    <property type="match status" value="1"/>
</dbReference>
<gene>
    <name evidence="3" type="ORF">MNBD_GAMMA26-462</name>
</gene>
<dbReference type="Pfam" id="PF01784">
    <property type="entry name" value="DUF34_NIF3"/>
    <property type="match status" value="1"/>
</dbReference>
<sequence length="249" mass="27038">MVKLPTLEAYCNTLLDVGSYTDYCPNGLQVDAGQNEVKRLVTGVTASQALVDEAVAAGADVLLVHHGYFWQGEADPLTGIKGCRIRTLIKNNISLLAYHLPLDAHPELGNNCQLADRLGFATAQPVGDGLIWQTDLTQPIDAADLSRRIAKALDREPQYISSGNQPVRRIGWCSGAAQDYIEAAADLEIDAFITGEISERTVHLARELGIHFYAAGHHATERFGVQALGGHLAEQFSLDHRFIDIANPV</sequence>
<dbReference type="AlphaFoldDB" id="A0A3B1BPX8"/>
<evidence type="ECO:0000313" key="3">
    <source>
        <dbReference type="EMBL" id="VAX06707.1"/>
    </source>
</evidence>
<accession>A0A3B1BPX8</accession>
<keyword evidence="3" id="KW-0378">Hydrolase</keyword>
<protein>
    <submittedName>
        <fullName evidence="3">GTP cyclohydrolase 1 type 2 homolog YbgI</fullName>
    </submittedName>
</protein>
<evidence type="ECO:0000256" key="2">
    <source>
        <dbReference type="ARBA" id="ARBA00022723"/>
    </source>
</evidence>
<name>A0A3B1BPX8_9ZZZZ</name>
<dbReference type="SUPFAM" id="SSF102705">
    <property type="entry name" value="NIF3 (NGG1p interacting factor 3)-like"/>
    <property type="match status" value="1"/>
</dbReference>
<dbReference type="Gene3D" id="3.40.1390.30">
    <property type="entry name" value="NIF3 (NGG1p interacting factor 3)-like"/>
    <property type="match status" value="2"/>
</dbReference>
<dbReference type="InterPro" id="IPR002678">
    <property type="entry name" value="DUF34/NIF3"/>
</dbReference>
<dbReference type="PANTHER" id="PTHR13799">
    <property type="entry name" value="NGG1 INTERACTING FACTOR 3"/>
    <property type="match status" value="1"/>
</dbReference>
<dbReference type="EMBL" id="UOFX01000016">
    <property type="protein sequence ID" value="VAX06707.1"/>
    <property type="molecule type" value="Genomic_DNA"/>
</dbReference>
<dbReference type="PANTHER" id="PTHR13799:SF14">
    <property type="entry name" value="GTP CYCLOHYDROLASE 1 TYPE 2 HOMOLOG"/>
    <property type="match status" value="1"/>
</dbReference>
<dbReference type="GO" id="GO:0016787">
    <property type="term" value="F:hydrolase activity"/>
    <property type="evidence" value="ECO:0007669"/>
    <property type="project" value="UniProtKB-KW"/>
</dbReference>
<dbReference type="NCBIfam" id="TIGR00486">
    <property type="entry name" value="YbgI_SA1388"/>
    <property type="match status" value="1"/>
</dbReference>
<dbReference type="InterPro" id="IPR036069">
    <property type="entry name" value="DUF34/NIF3_sf"/>
</dbReference>
<keyword evidence="2" id="KW-0479">Metal-binding</keyword>
<reference evidence="3" key="1">
    <citation type="submission" date="2018-06" db="EMBL/GenBank/DDBJ databases">
        <authorList>
            <person name="Zhirakovskaya E."/>
        </authorList>
    </citation>
    <scope>NUCLEOTIDE SEQUENCE</scope>
</reference>
<evidence type="ECO:0000256" key="1">
    <source>
        <dbReference type="ARBA" id="ARBA00006964"/>
    </source>
</evidence>
<comment type="similarity">
    <text evidence="1">Belongs to the GTP cyclohydrolase I type 2/NIF3 family.</text>
</comment>
<organism evidence="3">
    <name type="scientific">hydrothermal vent metagenome</name>
    <dbReference type="NCBI Taxonomy" id="652676"/>
    <lineage>
        <taxon>unclassified sequences</taxon>
        <taxon>metagenomes</taxon>
        <taxon>ecological metagenomes</taxon>
    </lineage>
</organism>
<proteinExistence type="inferred from homology"/>
<dbReference type="GO" id="GO:0046872">
    <property type="term" value="F:metal ion binding"/>
    <property type="evidence" value="ECO:0007669"/>
    <property type="project" value="UniProtKB-KW"/>
</dbReference>